<dbReference type="Gene3D" id="3.40.50.300">
    <property type="entry name" value="P-loop containing nucleotide triphosphate hydrolases"/>
    <property type="match status" value="2"/>
</dbReference>
<dbReference type="InterPro" id="IPR027417">
    <property type="entry name" value="P-loop_NTPase"/>
</dbReference>
<feature type="transmembrane region" description="Helical" evidence="7">
    <location>
        <begin position="20"/>
        <end position="42"/>
    </location>
</feature>
<dbReference type="SUPFAM" id="SSF52540">
    <property type="entry name" value="P-loop containing nucleoside triphosphate hydrolases"/>
    <property type="match status" value="1"/>
</dbReference>
<evidence type="ECO:0000256" key="7">
    <source>
        <dbReference type="SAM" id="Phobius"/>
    </source>
</evidence>
<protein>
    <submittedName>
        <fullName evidence="9">Conjugal transfer protein TraG</fullName>
    </submittedName>
</protein>
<proteinExistence type="inferred from homology"/>
<name>A0ABQ1MBE8_9BACT</name>
<dbReference type="Pfam" id="PF14293">
    <property type="entry name" value="YWFCY"/>
    <property type="match status" value="1"/>
</dbReference>
<dbReference type="PANTHER" id="PTHR37937:SF1">
    <property type="entry name" value="CONJUGATIVE TRANSFER: DNA TRANSPORT"/>
    <property type="match status" value="1"/>
</dbReference>
<keyword evidence="10" id="KW-1185">Reference proteome</keyword>
<dbReference type="NCBIfam" id="NF041326">
    <property type="entry name" value="Bacteroid_MobC"/>
    <property type="match status" value="1"/>
</dbReference>
<evidence type="ECO:0000256" key="6">
    <source>
        <dbReference type="ARBA" id="ARBA00023136"/>
    </source>
</evidence>
<reference evidence="10" key="1">
    <citation type="journal article" date="2019" name="Int. J. Syst. Evol. Microbiol.">
        <title>The Global Catalogue of Microorganisms (GCM) 10K type strain sequencing project: providing services to taxonomists for standard genome sequencing and annotation.</title>
        <authorList>
            <consortium name="The Broad Institute Genomics Platform"/>
            <consortium name="The Broad Institute Genome Sequencing Center for Infectious Disease"/>
            <person name="Wu L."/>
            <person name="Ma J."/>
        </authorList>
    </citation>
    <scope>NUCLEOTIDE SEQUENCE [LARGE SCALE GENOMIC DNA]</scope>
    <source>
        <strain evidence="10">CGMCC 1.12479</strain>
    </source>
</reference>
<keyword evidence="4 7" id="KW-0812">Transmembrane</keyword>
<comment type="similarity">
    <text evidence="2">Belongs to the VirD4/TraG family.</text>
</comment>
<evidence type="ECO:0000259" key="8">
    <source>
        <dbReference type="Pfam" id="PF14293"/>
    </source>
</evidence>
<feature type="transmembrane region" description="Helical" evidence="7">
    <location>
        <begin position="62"/>
        <end position="81"/>
    </location>
</feature>
<feature type="transmembrane region" description="Helical" evidence="7">
    <location>
        <begin position="93"/>
        <end position="113"/>
    </location>
</feature>
<evidence type="ECO:0000256" key="3">
    <source>
        <dbReference type="ARBA" id="ARBA00022475"/>
    </source>
</evidence>
<comment type="caution">
    <text evidence="9">The sequence shown here is derived from an EMBL/GenBank/DDBJ whole genome shotgun (WGS) entry which is preliminary data.</text>
</comment>
<evidence type="ECO:0000313" key="10">
    <source>
        <dbReference type="Proteomes" id="UP000635885"/>
    </source>
</evidence>
<dbReference type="RefSeq" id="WP_188441548.1">
    <property type="nucleotide sequence ID" value="NZ_BMFD01000004.1"/>
</dbReference>
<dbReference type="InterPro" id="IPR003688">
    <property type="entry name" value="TraG/VirD4"/>
</dbReference>
<accession>A0ABQ1MBE8</accession>
<dbReference type="PANTHER" id="PTHR37937">
    <property type="entry name" value="CONJUGATIVE TRANSFER: DNA TRANSPORT"/>
    <property type="match status" value="1"/>
</dbReference>
<dbReference type="InterPro" id="IPR051539">
    <property type="entry name" value="T4SS-coupling_protein"/>
</dbReference>
<sequence length="661" mass="75233">MATGENAEALRKILDLTRRVSVALLIFHFYWECTYLVKFWGLDFKILYQFMLELSKTGLFEKFWFAKGLSLLLLLVSLLGAKGKKSMKIKAGFVIFLVLLGLCLFALSHLMFVNQPDKFIKELGYLGVTSFGYMMILSGGALFTRVIWGNRNTDIFNKLNETFPQEERKLENEFAINLPAVYKLGKKVRKSWINFINPFRAILVVGTPGSGKSYFVIRHIITQHIAKGFAMFIYDFKYDDLSKIAYNALLKNKKSYSVVPKFFTINFDYLEQSHRCNPLEPSTMLDITDASESSRTIMMGLNREWIKKQGDFFVESPINFLTAVIWFLKKYKAGKYCTLPHVIELMQVEYDKLFSVLRTEPEIEVLINPFVSAYLQGAAEQLEGQIASAKITMARISSPQLYYVLSESEFTLDINNPVDPKIVCMGNNPQKQQVYGAVLSLFISRITKLVNRKNQLKSSLIFDEFPTIYFNGIDSLIATARGNKVATTLGVQDYSQLKKDYGREQAEVIMNTVGNIISGQVLGDTAKQLSDRFGKIMQPRQSLSINSNDTSVSHSFQMDLAVPPSTISTLTSGEFVGIVADNPDQEITLKRFHAKIINDHQGLKEEEKQFKPIPKIRTLQESDVIHNYQRIKAEILSLVEIELERMMDSPGLAGLIIQRRE</sequence>
<evidence type="ECO:0000256" key="2">
    <source>
        <dbReference type="ARBA" id="ARBA00008806"/>
    </source>
</evidence>
<comment type="subcellular location">
    <subcellularLocation>
        <location evidence="1">Cell membrane</location>
        <topology evidence="1">Multi-pass membrane protein</topology>
    </subcellularLocation>
</comment>
<gene>
    <name evidence="9" type="ORF">GCM10010993_16050</name>
</gene>
<evidence type="ECO:0000256" key="5">
    <source>
        <dbReference type="ARBA" id="ARBA00022989"/>
    </source>
</evidence>
<dbReference type="Pfam" id="PF02534">
    <property type="entry name" value="T4SS-DNA_transf"/>
    <property type="match status" value="1"/>
</dbReference>
<dbReference type="CDD" id="cd01127">
    <property type="entry name" value="TrwB_TraG_TraD_VirD4"/>
    <property type="match status" value="2"/>
</dbReference>
<keyword evidence="5 7" id="KW-1133">Transmembrane helix</keyword>
<keyword evidence="6 7" id="KW-0472">Membrane</keyword>
<evidence type="ECO:0000256" key="4">
    <source>
        <dbReference type="ARBA" id="ARBA00022692"/>
    </source>
</evidence>
<evidence type="ECO:0000313" key="9">
    <source>
        <dbReference type="EMBL" id="GGC37918.1"/>
    </source>
</evidence>
<organism evidence="9 10">
    <name type="scientific">Belliella aquatica</name>
    <dbReference type="NCBI Taxonomy" id="1323734"/>
    <lineage>
        <taxon>Bacteria</taxon>
        <taxon>Pseudomonadati</taxon>
        <taxon>Bacteroidota</taxon>
        <taxon>Cytophagia</taxon>
        <taxon>Cytophagales</taxon>
        <taxon>Cyclobacteriaceae</taxon>
        <taxon>Belliella</taxon>
    </lineage>
</organism>
<dbReference type="InterPro" id="IPR025988">
    <property type="entry name" value="YWFCY_dom"/>
</dbReference>
<dbReference type="EMBL" id="BMFD01000004">
    <property type="protein sequence ID" value="GGC37918.1"/>
    <property type="molecule type" value="Genomic_DNA"/>
</dbReference>
<feature type="domain" description="YWFCY" evidence="8">
    <location>
        <begin position="5"/>
        <end position="147"/>
    </location>
</feature>
<dbReference type="Proteomes" id="UP000635885">
    <property type="component" value="Unassembled WGS sequence"/>
</dbReference>
<evidence type="ECO:0000256" key="1">
    <source>
        <dbReference type="ARBA" id="ARBA00004651"/>
    </source>
</evidence>
<feature type="transmembrane region" description="Helical" evidence="7">
    <location>
        <begin position="125"/>
        <end position="148"/>
    </location>
</feature>
<keyword evidence="3" id="KW-1003">Cell membrane</keyword>